<evidence type="ECO:0000256" key="2">
    <source>
        <dbReference type="ARBA" id="ARBA00009360"/>
    </source>
</evidence>
<dbReference type="PANTHER" id="PTHR13359">
    <property type="entry name" value="39S RIBOSOMAL PROTEIN L40, MITOCHONDRIAL"/>
    <property type="match status" value="1"/>
</dbReference>
<keyword evidence="3" id="KW-0809">Transit peptide</keyword>
<evidence type="ECO:0000256" key="8">
    <source>
        <dbReference type="SAM" id="MobiDB-lite"/>
    </source>
</evidence>
<reference evidence="10" key="1">
    <citation type="submission" date="2011-02" db="EMBL/GenBank/DDBJ databases">
        <title>The Genome Sequence of Capsaspora owczarzaki ATCC 30864.</title>
        <authorList>
            <person name="Russ C."/>
            <person name="Cuomo C."/>
            <person name="Burger G."/>
            <person name="Gray M.W."/>
            <person name="Holland P.W.H."/>
            <person name="King N."/>
            <person name="Lang F.B.F."/>
            <person name="Roger A.J."/>
            <person name="Ruiz-Trillo I."/>
            <person name="Young S.K."/>
            <person name="Zeng Q."/>
            <person name="Gargeya S."/>
            <person name="Alvarado L."/>
            <person name="Berlin A."/>
            <person name="Chapman S.B."/>
            <person name="Chen Z."/>
            <person name="Freedman E."/>
            <person name="Gellesch M."/>
            <person name="Goldberg J."/>
            <person name="Griggs A."/>
            <person name="Gujja S."/>
            <person name="Heilman E."/>
            <person name="Heiman D."/>
            <person name="Howarth C."/>
            <person name="Mehta T."/>
            <person name="Neiman D."/>
            <person name="Pearson M."/>
            <person name="Roberts A."/>
            <person name="Saif S."/>
            <person name="Shea T."/>
            <person name="Shenoy N."/>
            <person name="Sisk P."/>
            <person name="Stolte C."/>
            <person name="Sykes S."/>
            <person name="White J."/>
            <person name="Yandava C."/>
            <person name="Haas B."/>
            <person name="Nusbaum C."/>
            <person name="Birren B."/>
        </authorList>
    </citation>
    <scope>NUCLEOTIDE SEQUENCE</scope>
    <source>
        <strain evidence="10">ATCC 30864</strain>
    </source>
</reference>
<dbReference type="AlphaFoldDB" id="A0A0D2WYL9"/>
<dbReference type="PANTHER" id="PTHR13359:SF2">
    <property type="entry name" value="LARGE RIBOSOMAL SUBUNIT PROTEIN ML40"/>
    <property type="match status" value="1"/>
</dbReference>
<sequence length="181" mass="19441">MLSSQRSALAATTLLLGRRALSTSAAASAYNNPAASKKSAPQGKHADREEDIDDGPMPNARPPPRPITKVSVEEENRRALFVKEFSRHRLREDLKWKTQMRQMQYQQNKAMQLLYKIHPMLYLAAAQNDLSTPPASRPLPTLTPPVEGYSAAAALAARKAAGDDDAAAPGADDAGAPAASP</sequence>
<name>A0A0D2WYL9_CAPO3</name>
<evidence type="ECO:0000256" key="4">
    <source>
        <dbReference type="ARBA" id="ARBA00022980"/>
    </source>
</evidence>
<keyword evidence="10" id="KW-1185">Reference proteome</keyword>
<evidence type="ECO:0000256" key="3">
    <source>
        <dbReference type="ARBA" id="ARBA00022946"/>
    </source>
</evidence>
<keyword evidence="5" id="KW-0496">Mitochondrion</keyword>
<dbReference type="Gene3D" id="6.10.250.3440">
    <property type="match status" value="1"/>
</dbReference>
<feature type="region of interest" description="Disordered" evidence="8">
    <location>
        <begin position="157"/>
        <end position="181"/>
    </location>
</feature>
<dbReference type="Pfam" id="PF09812">
    <property type="entry name" value="MRP-L28"/>
    <property type="match status" value="1"/>
</dbReference>
<comment type="subcellular location">
    <subcellularLocation>
        <location evidence="1">Mitochondrion</location>
    </subcellularLocation>
</comment>
<protein>
    <recommendedName>
        <fullName evidence="7">Large ribosomal subunit protein mL40</fullName>
    </recommendedName>
</protein>
<feature type="region of interest" description="Disordered" evidence="8">
    <location>
        <begin position="26"/>
        <end position="72"/>
    </location>
</feature>
<dbReference type="InParanoid" id="A0A0D2WYL9"/>
<accession>A0A0D2WYL9</accession>
<dbReference type="GO" id="GO:0005762">
    <property type="term" value="C:mitochondrial large ribosomal subunit"/>
    <property type="evidence" value="ECO:0007669"/>
    <property type="project" value="InterPro"/>
</dbReference>
<gene>
    <name evidence="9" type="ORF">CAOG_008105</name>
</gene>
<keyword evidence="4" id="KW-0689">Ribosomal protein</keyword>
<keyword evidence="6" id="KW-0687">Ribonucleoprotein</keyword>
<dbReference type="EMBL" id="KE346376">
    <property type="protein sequence ID" value="KJE98078.1"/>
    <property type="molecule type" value="Genomic_DNA"/>
</dbReference>
<evidence type="ECO:0000313" key="9">
    <source>
        <dbReference type="EMBL" id="KJE98078.1"/>
    </source>
</evidence>
<evidence type="ECO:0000256" key="1">
    <source>
        <dbReference type="ARBA" id="ARBA00004173"/>
    </source>
</evidence>
<evidence type="ECO:0000256" key="5">
    <source>
        <dbReference type="ARBA" id="ARBA00023128"/>
    </source>
</evidence>
<comment type="similarity">
    <text evidence="2">Belongs to the mitochondrion-specific ribosomal protein mL40 family.</text>
</comment>
<evidence type="ECO:0000313" key="10">
    <source>
        <dbReference type="Proteomes" id="UP000008743"/>
    </source>
</evidence>
<feature type="compositionally biased region" description="Low complexity" evidence="8">
    <location>
        <begin position="167"/>
        <end position="181"/>
    </location>
</feature>
<evidence type="ECO:0000256" key="7">
    <source>
        <dbReference type="ARBA" id="ARBA00035192"/>
    </source>
</evidence>
<dbReference type="InterPro" id="IPR019192">
    <property type="entry name" value="Ribosomal_mL40"/>
</dbReference>
<dbReference type="Proteomes" id="UP000008743">
    <property type="component" value="Unassembled WGS sequence"/>
</dbReference>
<dbReference type="PhylomeDB" id="A0A0D2WYL9"/>
<dbReference type="RefSeq" id="XP_004342706.1">
    <property type="nucleotide sequence ID" value="XM_004342657.2"/>
</dbReference>
<evidence type="ECO:0000256" key="6">
    <source>
        <dbReference type="ARBA" id="ARBA00023274"/>
    </source>
</evidence>
<dbReference type="InterPro" id="IPR039145">
    <property type="entry name" value="Ribosomal_mL40_metazoa/plant"/>
</dbReference>
<organism evidence="9 10">
    <name type="scientific">Capsaspora owczarzaki (strain ATCC 30864)</name>
    <dbReference type="NCBI Taxonomy" id="595528"/>
    <lineage>
        <taxon>Eukaryota</taxon>
        <taxon>Filasterea</taxon>
        <taxon>Capsaspora</taxon>
    </lineage>
</organism>
<dbReference type="OrthoDB" id="5977625at2759"/>
<proteinExistence type="inferred from homology"/>